<dbReference type="PROSITE" id="PS51935">
    <property type="entry name" value="NLPC_P60"/>
    <property type="match status" value="1"/>
</dbReference>
<reference evidence="7" key="1">
    <citation type="journal article" date="2019" name="Int. J. Syst. Evol. Microbiol.">
        <title>The Global Catalogue of Microorganisms (GCM) 10K type strain sequencing project: providing services to taxonomists for standard genome sequencing and annotation.</title>
        <authorList>
            <consortium name="The Broad Institute Genomics Platform"/>
            <consortium name="The Broad Institute Genome Sequencing Center for Infectious Disease"/>
            <person name="Wu L."/>
            <person name="Ma J."/>
        </authorList>
    </citation>
    <scope>NUCLEOTIDE SEQUENCE [LARGE SCALE GENOMIC DNA]</scope>
    <source>
        <strain evidence="7">JCM 18961</strain>
    </source>
</reference>
<dbReference type="InterPro" id="IPR038765">
    <property type="entry name" value="Papain-like_cys_pep_sf"/>
</dbReference>
<proteinExistence type="inferred from homology"/>
<evidence type="ECO:0000256" key="1">
    <source>
        <dbReference type="ARBA" id="ARBA00007074"/>
    </source>
</evidence>
<keyword evidence="4" id="KW-0788">Thiol protease</keyword>
<dbReference type="EMBL" id="BAABLO010000004">
    <property type="protein sequence ID" value="GAA4719902.1"/>
    <property type="molecule type" value="Genomic_DNA"/>
</dbReference>
<evidence type="ECO:0000256" key="3">
    <source>
        <dbReference type="ARBA" id="ARBA00022801"/>
    </source>
</evidence>
<gene>
    <name evidence="6" type="ORF">GCM10025782_16670</name>
</gene>
<comment type="caution">
    <text evidence="6">The sequence shown here is derived from an EMBL/GenBank/DDBJ whole genome shotgun (WGS) entry which is preliminary data.</text>
</comment>
<dbReference type="Pfam" id="PF00877">
    <property type="entry name" value="NLPC_P60"/>
    <property type="match status" value="1"/>
</dbReference>
<dbReference type="Pfam" id="PF23795">
    <property type="entry name" value="SH3_YKFC_2nd"/>
    <property type="match status" value="1"/>
</dbReference>
<evidence type="ECO:0000256" key="4">
    <source>
        <dbReference type="ARBA" id="ARBA00022807"/>
    </source>
</evidence>
<dbReference type="PANTHER" id="PTHR47053">
    <property type="entry name" value="MUREIN DD-ENDOPEPTIDASE MEPH-RELATED"/>
    <property type="match status" value="1"/>
</dbReference>
<dbReference type="Gene3D" id="3.90.1720.10">
    <property type="entry name" value="endopeptidase domain like (from Nostoc punctiforme)"/>
    <property type="match status" value="1"/>
</dbReference>
<dbReference type="PANTHER" id="PTHR47053:SF3">
    <property type="entry name" value="GAMMA-D-GLUTAMYL-L-LYSINE DIPEPTIDYL-PEPTIDASE"/>
    <property type="match status" value="1"/>
</dbReference>
<dbReference type="Gene3D" id="2.30.30.40">
    <property type="entry name" value="SH3 Domains"/>
    <property type="match status" value="1"/>
</dbReference>
<dbReference type="InterPro" id="IPR051202">
    <property type="entry name" value="Peptidase_C40"/>
</dbReference>
<protein>
    <submittedName>
        <fullName evidence="6">C40 family peptidase</fullName>
    </submittedName>
</protein>
<organism evidence="6 7">
    <name type="scientific">Pedococcus ginsenosidimutans</name>
    <dbReference type="NCBI Taxonomy" id="490570"/>
    <lineage>
        <taxon>Bacteria</taxon>
        <taxon>Bacillati</taxon>
        <taxon>Actinomycetota</taxon>
        <taxon>Actinomycetes</taxon>
        <taxon>Micrococcales</taxon>
        <taxon>Intrasporangiaceae</taxon>
        <taxon>Pedococcus</taxon>
    </lineage>
</organism>
<evidence type="ECO:0000256" key="2">
    <source>
        <dbReference type="ARBA" id="ARBA00022670"/>
    </source>
</evidence>
<accession>A0ABP8Y3I9</accession>
<dbReference type="SUPFAM" id="SSF54001">
    <property type="entry name" value="Cysteine proteinases"/>
    <property type="match status" value="1"/>
</dbReference>
<feature type="domain" description="NlpC/P60" evidence="5">
    <location>
        <begin position="179"/>
        <end position="301"/>
    </location>
</feature>
<dbReference type="InterPro" id="IPR000064">
    <property type="entry name" value="NLP_P60_dom"/>
</dbReference>
<dbReference type="InterPro" id="IPR057812">
    <property type="entry name" value="SH3_YKFC_2nd"/>
</dbReference>
<keyword evidence="7" id="KW-1185">Reference proteome</keyword>
<evidence type="ECO:0000259" key="5">
    <source>
        <dbReference type="PROSITE" id="PS51935"/>
    </source>
</evidence>
<keyword evidence="3" id="KW-0378">Hydrolase</keyword>
<comment type="similarity">
    <text evidence="1">Belongs to the peptidase C40 family.</text>
</comment>
<evidence type="ECO:0000313" key="7">
    <source>
        <dbReference type="Proteomes" id="UP001500556"/>
    </source>
</evidence>
<name>A0ABP8Y3I9_9MICO</name>
<sequence>MRVGRSAWVSVSVATLWRSWASPRTVDQPALRAPAEIRGWLGAMSLTDRRGLQGRADTQALLGDRVLVTAVSGSWAKVVVPDQPTPLDSRGYPGWVPLRQLSAVAPVSAAQYATVVSRTAWLRADTAAATPVVEVSYGTRLPLLAGAGSWLRVGLPGGQVRRVSPAAVARRTGTAAAQPTTGVSMVQSAQAFTGLPYLWAGRSGFGFDCSGLTSLVHRVHGLVIPRDADAQATRGRAVASVAMAPGDLLFYATSSGYVHHVSMYAGSGQMVQSPATGQAVMTIPVSTPSYAVQFAGARRYVP</sequence>
<dbReference type="Proteomes" id="UP001500556">
    <property type="component" value="Unassembled WGS sequence"/>
</dbReference>
<evidence type="ECO:0000313" key="6">
    <source>
        <dbReference type="EMBL" id="GAA4719902.1"/>
    </source>
</evidence>
<keyword evidence="2" id="KW-0645">Protease</keyword>